<reference evidence="1 2" key="1">
    <citation type="submission" date="2020-09" db="EMBL/GenBank/DDBJ databases">
        <title>An Earliest Endosymbiont, Wolbachia massiliensis sp. nov., Strain PL13 From the Bed Bug (Cimex hemipterius), Type strain of a New supergroup T.</title>
        <authorList>
            <person name="Laidoudi Y."/>
            <person name="Levasseur A."/>
            <person name="Medkour H."/>
            <person name="Maaloum M."/>
            <person name="BenKhedher M."/>
            <person name="Sambou M."/>
            <person name="Bassene H."/>
            <person name="Davoust B."/>
            <person name="Fenollar F."/>
            <person name="Raoult D."/>
            <person name="Mediannikov O."/>
        </authorList>
    </citation>
    <scope>NUCLEOTIDE SEQUENCE [LARGE SCALE GENOMIC DNA]</scope>
    <source>
        <strain evidence="1 2">PL13</strain>
    </source>
</reference>
<gene>
    <name evidence="1" type="ORF">ID128_05395</name>
</gene>
<dbReference type="AlphaFoldDB" id="A0A7L7YMA9"/>
<organism evidence="1 2">
    <name type="scientific">Candidatus Wolbachia massiliensis</name>
    <dbReference type="NCBI Taxonomy" id="1845000"/>
    <lineage>
        <taxon>Bacteria</taxon>
        <taxon>Pseudomonadati</taxon>
        <taxon>Pseudomonadota</taxon>
        <taxon>Alphaproteobacteria</taxon>
        <taxon>Rickettsiales</taxon>
        <taxon>Anaplasmataceae</taxon>
        <taxon>Wolbachieae</taxon>
        <taxon>Wolbachia</taxon>
    </lineage>
</organism>
<dbReference type="Proteomes" id="UP000516514">
    <property type="component" value="Chromosome"/>
</dbReference>
<name>A0A7L7YMA9_9RICK</name>
<evidence type="ECO:0008006" key="3">
    <source>
        <dbReference type="Google" id="ProtNLM"/>
    </source>
</evidence>
<dbReference type="EMBL" id="CP061738">
    <property type="protein sequence ID" value="QOD38198.1"/>
    <property type="molecule type" value="Genomic_DNA"/>
</dbReference>
<dbReference type="RefSeq" id="WP_191111007.1">
    <property type="nucleotide sequence ID" value="NZ_CP061738.1"/>
</dbReference>
<proteinExistence type="predicted"/>
<evidence type="ECO:0000313" key="1">
    <source>
        <dbReference type="EMBL" id="QOD38198.1"/>
    </source>
</evidence>
<evidence type="ECO:0000313" key="2">
    <source>
        <dbReference type="Proteomes" id="UP000516514"/>
    </source>
</evidence>
<sequence>MADSEISITFDKEISECLIGLAEVRNKSVKELTEKLMRQAIALEEDMILIERAAELDVPGAKKIRSEDINWDTVLAKRIEDTN</sequence>
<keyword evidence="2" id="KW-1185">Reference proteome</keyword>
<dbReference type="KEGG" id="wms:ID128_05395"/>
<protein>
    <recommendedName>
        <fullName evidence="3">CopG family transcriptional regulator</fullName>
    </recommendedName>
</protein>
<accession>A0A7L7YMA9</accession>